<feature type="chain" id="PRO_5047093009" description="SH3 domain-containing protein" evidence="1">
    <location>
        <begin position="28"/>
        <end position="109"/>
    </location>
</feature>
<evidence type="ECO:0000313" key="3">
    <source>
        <dbReference type="Proteomes" id="UP000634229"/>
    </source>
</evidence>
<proteinExistence type="predicted"/>
<comment type="caution">
    <text evidence="2">The sequence shown here is derived from an EMBL/GenBank/DDBJ whole genome shotgun (WGS) entry which is preliminary data.</text>
</comment>
<evidence type="ECO:0000256" key="1">
    <source>
        <dbReference type="SAM" id="SignalP"/>
    </source>
</evidence>
<evidence type="ECO:0008006" key="4">
    <source>
        <dbReference type="Google" id="ProtNLM"/>
    </source>
</evidence>
<dbReference type="EMBL" id="JAERRF010000001">
    <property type="protein sequence ID" value="MBL1095357.1"/>
    <property type="molecule type" value="Genomic_DNA"/>
</dbReference>
<evidence type="ECO:0000313" key="2">
    <source>
        <dbReference type="EMBL" id="MBL1095357.1"/>
    </source>
</evidence>
<accession>A0ABS1N5J3</accession>
<reference evidence="2 3" key="1">
    <citation type="submission" date="2021-01" db="EMBL/GenBank/DDBJ databases">
        <title>WGS of actinomycetes isolated from Thailand.</title>
        <authorList>
            <person name="Thawai C."/>
        </authorList>
    </citation>
    <scope>NUCLEOTIDE SEQUENCE [LARGE SCALE GENOMIC DNA]</scope>
    <source>
        <strain evidence="2 3">CA1R205</strain>
    </source>
</reference>
<feature type="signal peptide" evidence="1">
    <location>
        <begin position="1"/>
        <end position="27"/>
    </location>
</feature>
<sequence length="109" mass="11605">MSKLARGTALVGAAVALTAMVSPVAHADDRGSASRSGRYVELKAFEEAPVYTEASSRSRRAGSFKRGETARVWCALKTSGGVWYSVQDIGGALWTYSGHFESSGEIKKC</sequence>
<dbReference type="RefSeq" id="WP_201870634.1">
    <property type="nucleotide sequence ID" value="NZ_JAERRF010000001.1"/>
</dbReference>
<name>A0ABS1N5J3_9ACTN</name>
<gene>
    <name evidence="2" type="ORF">JK363_01445</name>
</gene>
<dbReference type="Proteomes" id="UP000634229">
    <property type="component" value="Unassembled WGS sequence"/>
</dbReference>
<keyword evidence="3" id="KW-1185">Reference proteome</keyword>
<keyword evidence="1" id="KW-0732">Signal</keyword>
<protein>
    <recommendedName>
        <fullName evidence="4">SH3 domain-containing protein</fullName>
    </recommendedName>
</protein>
<organism evidence="2 3">
    <name type="scientific">Streptomyces coffeae</name>
    <dbReference type="NCBI Taxonomy" id="621382"/>
    <lineage>
        <taxon>Bacteria</taxon>
        <taxon>Bacillati</taxon>
        <taxon>Actinomycetota</taxon>
        <taxon>Actinomycetes</taxon>
        <taxon>Kitasatosporales</taxon>
        <taxon>Streptomycetaceae</taxon>
        <taxon>Streptomyces</taxon>
    </lineage>
</organism>